<comment type="caution">
    <text evidence="2">The sequence shown here is derived from an EMBL/GenBank/DDBJ whole genome shotgun (WGS) entry which is preliminary data.</text>
</comment>
<dbReference type="EMBL" id="PQNQ01000007">
    <property type="protein sequence ID" value="RRQ04658.1"/>
    <property type="molecule type" value="Genomic_DNA"/>
</dbReference>
<proteinExistence type="predicted"/>
<dbReference type="Proteomes" id="UP000278422">
    <property type="component" value="Unassembled WGS sequence"/>
</dbReference>
<feature type="compositionally biased region" description="Low complexity" evidence="1">
    <location>
        <begin position="43"/>
        <end position="62"/>
    </location>
</feature>
<evidence type="ECO:0000313" key="2">
    <source>
        <dbReference type="EMBL" id="RRQ04658.1"/>
    </source>
</evidence>
<gene>
    <name evidence="2" type="ORF">CXF42_03710</name>
</gene>
<organism evidence="2 3">
    <name type="scientific">Corynebacterium bovis</name>
    <dbReference type="NCBI Taxonomy" id="36808"/>
    <lineage>
        <taxon>Bacteria</taxon>
        <taxon>Bacillati</taxon>
        <taxon>Actinomycetota</taxon>
        <taxon>Actinomycetes</taxon>
        <taxon>Mycobacteriales</taxon>
        <taxon>Corynebacteriaceae</taxon>
        <taxon>Corynebacterium</taxon>
    </lineage>
</organism>
<feature type="region of interest" description="Disordered" evidence="1">
    <location>
        <begin position="1"/>
        <end position="62"/>
    </location>
</feature>
<evidence type="ECO:0000256" key="1">
    <source>
        <dbReference type="SAM" id="MobiDB-lite"/>
    </source>
</evidence>
<protein>
    <submittedName>
        <fullName evidence="2">Uncharacterized protein</fullName>
    </submittedName>
</protein>
<accession>A0A3R8PLK2</accession>
<reference evidence="2 3" key="1">
    <citation type="submission" date="2018-01" db="EMBL/GenBank/DDBJ databases">
        <title>Twenty Corynebacterium bovis Genomes.</title>
        <authorList>
            <person name="Gulvik C.A."/>
        </authorList>
    </citation>
    <scope>NUCLEOTIDE SEQUENCE [LARGE SCALE GENOMIC DNA]</scope>
    <source>
        <strain evidence="2 3">16-2004</strain>
    </source>
</reference>
<evidence type="ECO:0000313" key="3">
    <source>
        <dbReference type="Proteomes" id="UP000278422"/>
    </source>
</evidence>
<keyword evidence="3" id="KW-1185">Reference proteome</keyword>
<sequence>MSDTVPRDGGGGGGRSPRTALTSQESIHVTVFRTAPGGRADGRATTATRPVAPAAASGPSRRLRGGALAAVAAVSLTLAACGRDDSSGDAQTSAAGSAAAAASDGAATPAATRTEDPAVAGLALEAADAPDGYSFLGDPLAALGDQAGQATPLAEEMMKQLDVSPPQCADLITRGLNAITQTGSMSKVSTRVYVQNPEAPADGQLTVSVEPLTSGAPTPQEVRDACPTVSAKGKLSEVDYTLDAKVDWGTTDIEGATDVVTNHIVGEFSLADQKVPYTQDVVTGVVGDKRFSVIGVGADVAAVQDLARKQAAKMVAAR</sequence>
<dbReference type="AlphaFoldDB" id="A0A3R8PLK2"/>
<name>A0A3R8PLK2_9CORY</name>